<evidence type="ECO:0000313" key="2">
    <source>
        <dbReference type="EnsemblMetazoa" id="CLYHEMP007246.1"/>
    </source>
</evidence>
<dbReference type="EnsemblMetazoa" id="CLYHEMT007246.1">
    <property type="protein sequence ID" value="CLYHEMP007246.1"/>
    <property type="gene ID" value="CLYHEMG007246"/>
</dbReference>
<protein>
    <submittedName>
        <fullName evidence="2">Uncharacterized protein</fullName>
    </submittedName>
</protein>
<organism evidence="2 3">
    <name type="scientific">Clytia hemisphaerica</name>
    <dbReference type="NCBI Taxonomy" id="252671"/>
    <lineage>
        <taxon>Eukaryota</taxon>
        <taxon>Metazoa</taxon>
        <taxon>Cnidaria</taxon>
        <taxon>Hydrozoa</taxon>
        <taxon>Hydroidolina</taxon>
        <taxon>Leptothecata</taxon>
        <taxon>Obeliida</taxon>
        <taxon>Clytiidae</taxon>
        <taxon>Clytia</taxon>
    </lineage>
</organism>
<dbReference type="Proteomes" id="UP000594262">
    <property type="component" value="Unplaced"/>
</dbReference>
<evidence type="ECO:0000256" key="1">
    <source>
        <dbReference type="SAM" id="MobiDB-lite"/>
    </source>
</evidence>
<proteinExistence type="predicted"/>
<accession>A0A7M5WRS5</accession>
<reference evidence="2" key="1">
    <citation type="submission" date="2021-01" db="UniProtKB">
        <authorList>
            <consortium name="EnsemblMetazoa"/>
        </authorList>
    </citation>
    <scope>IDENTIFICATION</scope>
</reference>
<keyword evidence="3" id="KW-1185">Reference proteome</keyword>
<sequence>MSINFFAKRQYKRKTTKPDDKDEKENDGDEATASQEKKTNIISLKSKKLKKNTSTLEQERRRLGDMVKAKIHFEKYAVKANCTCTCKDISKELFEKLIVPNSSSVTPETFTKETPVVVATVKGPLAAAEILGKTKIKATSRFECREIQKMDIVFYPPQERVTMWWTMYTDFDDSEEED</sequence>
<dbReference type="OrthoDB" id="2960909at2759"/>
<evidence type="ECO:0000313" key="3">
    <source>
        <dbReference type="Proteomes" id="UP000594262"/>
    </source>
</evidence>
<dbReference type="AlphaFoldDB" id="A0A7M5WRS5"/>
<name>A0A7M5WRS5_9CNID</name>
<feature type="region of interest" description="Disordered" evidence="1">
    <location>
        <begin position="1"/>
        <end position="39"/>
    </location>
</feature>